<feature type="signal peptide" evidence="1">
    <location>
        <begin position="1"/>
        <end position="20"/>
    </location>
</feature>
<dbReference type="OrthoDB" id="9761045at2"/>
<dbReference type="InterPro" id="IPR035396">
    <property type="entry name" value="Bac_rhamnosid6H"/>
</dbReference>
<reference evidence="4" key="1">
    <citation type="submission" date="2017-02" db="EMBL/GenBank/DDBJ databases">
        <title>Comparative genomics and description of representatives of a novel lineage of planctomycetes thriving in anoxic sediments.</title>
        <authorList>
            <person name="Spring S."/>
            <person name="Bunk B."/>
            <person name="Sproer C."/>
        </authorList>
    </citation>
    <scope>NUCLEOTIDE SEQUENCE [LARGE SCALE GENOMIC DNA]</scope>
    <source>
        <strain evidence="4">ST-NAGAB-D1</strain>
    </source>
</reference>
<dbReference type="Gene3D" id="2.60.420.10">
    <property type="entry name" value="Maltose phosphorylase, domain 3"/>
    <property type="match status" value="1"/>
</dbReference>
<dbReference type="EMBL" id="CP019791">
    <property type="protein sequence ID" value="AQT69557.1"/>
    <property type="molecule type" value="Genomic_DNA"/>
</dbReference>
<dbReference type="Gene3D" id="1.50.10.10">
    <property type="match status" value="1"/>
</dbReference>
<dbReference type="Gene3D" id="2.60.120.260">
    <property type="entry name" value="Galactose-binding domain-like"/>
    <property type="match status" value="2"/>
</dbReference>
<evidence type="ECO:0000313" key="4">
    <source>
        <dbReference type="Proteomes" id="UP000189674"/>
    </source>
</evidence>
<dbReference type="GO" id="GO:0005975">
    <property type="term" value="P:carbohydrate metabolic process"/>
    <property type="evidence" value="ECO:0007669"/>
    <property type="project" value="InterPro"/>
</dbReference>
<feature type="domain" description="Alpha-L-rhamnosidase six-hairpin glycosidase" evidence="2">
    <location>
        <begin position="397"/>
        <end position="735"/>
    </location>
</feature>
<dbReference type="KEGG" id="alus:STSP2_02750"/>
<dbReference type="STRING" id="1936003.STSP2_02750"/>
<dbReference type="Proteomes" id="UP000189674">
    <property type="component" value="Chromosome"/>
</dbReference>
<protein>
    <submittedName>
        <fullName evidence="3">Bacterial alpha-L-rhamnosidase</fullName>
    </submittedName>
</protein>
<evidence type="ECO:0000256" key="1">
    <source>
        <dbReference type="SAM" id="SignalP"/>
    </source>
</evidence>
<dbReference type="Pfam" id="PF17389">
    <property type="entry name" value="Bac_rhamnosid6H"/>
    <property type="match status" value="1"/>
</dbReference>
<dbReference type="InterPro" id="IPR012341">
    <property type="entry name" value="6hp_glycosidase-like_sf"/>
</dbReference>
<accession>A0A1U9NP33</accession>
<dbReference type="PANTHER" id="PTHR34987">
    <property type="entry name" value="C, PUTATIVE (AFU_ORTHOLOGUE AFUA_3G02880)-RELATED"/>
    <property type="match status" value="1"/>
</dbReference>
<dbReference type="PANTHER" id="PTHR34987:SF2">
    <property type="entry name" value="B, PUTATIVE (AFU_ORTHOLOGUE AFUA_7G05040)-RELATED"/>
    <property type="match status" value="1"/>
</dbReference>
<dbReference type="SUPFAM" id="SSF48208">
    <property type="entry name" value="Six-hairpin glycosidases"/>
    <property type="match status" value="1"/>
</dbReference>
<evidence type="ECO:0000259" key="2">
    <source>
        <dbReference type="Pfam" id="PF17389"/>
    </source>
</evidence>
<organism evidence="3 4">
    <name type="scientific">Anaerohalosphaera lusitana</name>
    <dbReference type="NCBI Taxonomy" id="1936003"/>
    <lineage>
        <taxon>Bacteria</taxon>
        <taxon>Pseudomonadati</taxon>
        <taxon>Planctomycetota</taxon>
        <taxon>Phycisphaerae</taxon>
        <taxon>Sedimentisphaerales</taxon>
        <taxon>Anaerohalosphaeraceae</taxon>
        <taxon>Anaerohalosphaera</taxon>
    </lineage>
</organism>
<name>A0A1U9NP33_9BACT</name>
<keyword evidence="1" id="KW-0732">Signal</keyword>
<proteinExistence type="predicted"/>
<evidence type="ECO:0000313" key="3">
    <source>
        <dbReference type="EMBL" id="AQT69557.1"/>
    </source>
</evidence>
<sequence precursor="true">MRRYLVFFIMVVLFSQINTIADTHPGSPEPDFKAAKPVWPKGRSLEKNLFVGFRTVLEDIDSTETLILRISGSSAFRIMLDGRLVGYGPARGPHGYYRVDEWDIPADNEKAILAIEVAGYNVNSYYLLDQPAFLQAELLQDGKVIAATGSKDNGFETVILNERVQKVQRYSFQRPFIEYYRLTPGYRSWFTDPSFFRTAVDCEMLENRRLIPRRVGYPTFKHIAPVQTYSAGKILQNNEVEHPWRNRSLVNIGPKLKGYKLENLDLVLSDEVQQIKTESKDILQDDYSAVPDYLTKSDYRIYDFGTNLTGFIGLDVTCKKDARIILTFDEILSDKDVSFLRLSCVNAIGYELAPGSYKLLSFEPYTLQHLKVMVLEGECDISNVQLTEYAYPGTGRATFDCSDERLNKLFCAAKQTFRQNTLDTFMDCPSRERAGWLCDSFFTSRVALDMTGSAVVEKVFFENYLLPEKFEHLPDGMLPMCYPADHNDGVYIPNWAMWFVLQLQEYGNRSRDDKMLSDLEPRVMALLDFLSQYENSDGLLENLPSWVFIEWSAANRFVQDVNYPSNMLYAAVLEAASEMYDKPKLAKKAQSVRETILNQSFDGTFFVDNAERTDDGSLEVTENRTEVCQYFAFYFDVASPETHPDLWKKLVNDFGPQRSKTKAFPEIHPANAFVGNYLRMELLSERSLTKQLRSELTSYFLEMAETTGTLWENMSPAASCNHGFASHVAHCLYRDILGVRNVDIPSKTVTLRLQNMGLEFCTGQIPTPNGVISISWKEDASGGFSANIELPREYDLELDPRCSPEFRISCNGKPLLDR</sequence>
<gene>
    <name evidence="3" type="ORF">STSP2_02750</name>
</gene>
<dbReference type="AlphaFoldDB" id="A0A1U9NP33"/>
<keyword evidence="4" id="KW-1185">Reference proteome</keyword>
<dbReference type="RefSeq" id="WP_146663232.1">
    <property type="nucleotide sequence ID" value="NZ_CP019791.1"/>
</dbReference>
<dbReference type="InterPro" id="IPR008928">
    <property type="entry name" value="6-hairpin_glycosidase_sf"/>
</dbReference>
<feature type="chain" id="PRO_5012165679" evidence="1">
    <location>
        <begin position="21"/>
        <end position="818"/>
    </location>
</feature>